<comment type="caution">
    <text evidence="2">The sequence shown here is derived from an EMBL/GenBank/DDBJ whole genome shotgun (WGS) entry which is preliminary data.</text>
</comment>
<dbReference type="EMBL" id="PDUG01000001">
    <property type="protein sequence ID" value="PIC49977.1"/>
    <property type="molecule type" value="Genomic_DNA"/>
</dbReference>
<name>A0A2G5VE09_9PELO</name>
<gene>
    <name evidence="2" type="primary">Cnig_chr_I.g1060</name>
    <name evidence="2" type="ORF">B9Z55_001060</name>
</gene>
<feature type="region of interest" description="Disordered" evidence="1">
    <location>
        <begin position="461"/>
        <end position="489"/>
    </location>
</feature>
<feature type="compositionally biased region" description="Acidic residues" evidence="1">
    <location>
        <begin position="573"/>
        <end position="604"/>
    </location>
</feature>
<keyword evidence="3" id="KW-1185">Reference proteome</keyword>
<accession>A0A2G5VE09</accession>
<feature type="region of interest" description="Disordered" evidence="1">
    <location>
        <begin position="535"/>
        <end position="604"/>
    </location>
</feature>
<evidence type="ECO:0000256" key="1">
    <source>
        <dbReference type="SAM" id="MobiDB-lite"/>
    </source>
</evidence>
<organism evidence="2 3">
    <name type="scientific">Caenorhabditis nigoni</name>
    <dbReference type="NCBI Taxonomy" id="1611254"/>
    <lineage>
        <taxon>Eukaryota</taxon>
        <taxon>Metazoa</taxon>
        <taxon>Ecdysozoa</taxon>
        <taxon>Nematoda</taxon>
        <taxon>Chromadorea</taxon>
        <taxon>Rhabditida</taxon>
        <taxon>Rhabditina</taxon>
        <taxon>Rhabditomorpha</taxon>
        <taxon>Rhabditoidea</taxon>
        <taxon>Rhabditidae</taxon>
        <taxon>Peloderinae</taxon>
        <taxon>Caenorhabditis</taxon>
    </lineage>
</organism>
<evidence type="ECO:0000313" key="2">
    <source>
        <dbReference type="EMBL" id="PIC49977.1"/>
    </source>
</evidence>
<dbReference type="STRING" id="1611254.A0A2G5VE09"/>
<dbReference type="AlphaFoldDB" id="A0A2G5VE09"/>
<dbReference type="Proteomes" id="UP000230233">
    <property type="component" value="Chromosome I"/>
</dbReference>
<dbReference type="OrthoDB" id="5830762at2759"/>
<sequence>MAHLLRVLNSESEQNSIEQNNNLSTKKCRKLGQQQDEIVRSLCHLESCNLQVKRMTLITKQKSEKVKSEVEVHRAEAEKLTQRASASVNASFEQVDLIRAINHLSLHNLGPVPSISLSYDKCIEDSIHTENKLRSSIGELTVSKDNLKSEKDNMMKIQQATVKAKGKAEKDILKLQEEINRQNGIITAIQSSSSEIKSKLHSVRLEAEEVAEKKATSESELNDAEKIRNTVLQELVSNEASTADVISVLNELYCKLQTENNMSGLSVGTLSDADEISKLADELQSLVSENKDFPETDDISETDSVGNLESSLASAKKETKNALKTIEQMRDYSRQYAVINETLSRKKSGIEAVRKQMIENQTVLSGLKAAGNSEKLSDAESRISKKEELFRQLEATKNDIPGPEPFQQYHTPNQVAPSKKHEKQTVRALKRASIVSGSTRNISTNVPQYPGIKLLGQENTDMESIPPHRKSSEQQNNTMNSDLDLSISDDNATTQDESAINGIFSPLNNEKRASPPAVEFSMAAHMTEFSQRQAKMKAIQSIKNTEVSKDDVDQDEENESKHSNDLDVSAIDSEGEDEDANDDDDDLFAPDDEDMDQSAWGDDD</sequence>
<reference evidence="3" key="1">
    <citation type="submission" date="2017-10" db="EMBL/GenBank/DDBJ databases">
        <title>Rapid genome shrinkage in a self-fertile nematode reveals novel sperm competition proteins.</title>
        <authorList>
            <person name="Yin D."/>
            <person name="Schwarz E.M."/>
            <person name="Thomas C.G."/>
            <person name="Felde R.L."/>
            <person name="Korf I.F."/>
            <person name="Cutter A.D."/>
            <person name="Schartner C.M."/>
            <person name="Ralston E.J."/>
            <person name="Meyer B.J."/>
            <person name="Haag E.S."/>
        </authorList>
    </citation>
    <scope>NUCLEOTIDE SEQUENCE [LARGE SCALE GENOMIC DNA]</scope>
    <source>
        <strain evidence="3">JU1422</strain>
    </source>
</reference>
<proteinExistence type="predicted"/>
<evidence type="ECO:0000313" key="3">
    <source>
        <dbReference type="Proteomes" id="UP000230233"/>
    </source>
</evidence>
<protein>
    <submittedName>
        <fullName evidence="2">Uncharacterized protein</fullName>
    </submittedName>
</protein>